<dbReference type="PANTHER" id="PTHR24421">
    <property type="entry name" value="NITRATE/NITRITE SENSOR PROTEIN NARX-RELATED"/>
    <property type="match status" value="1"/>
</dbReference>
<name>A0A060QMC4_9PROT</name>
<dbReference type="InterPro" id="IPR011712">
    <property type="entry name" value="Sig_transdc_His_kin_sub3_dim/P"/>
</dbReference>
<dbReference type="RefSeq" id="WP_051395942.1">
    <property type="nucleotide sequence ID" value="NZ_CBLX010000027.1"/>
</dbReference>
<keyword evidence="4" id="KW-0472">Membrane</keyword>
<dbReference type="eggNOG" id="COG4585">
    <property type="taxonomic scope" value="Bacteria"/>
</dbReference>
<reference evidence="6 7" key="2">
    <citation type="journal article" date="2014" name="PLoS ONE">
        <title>Evolution of mitochondria reconstructed from the energy metabolism of living bacteria.</title>
        <authorList>
            <person name="Degli Esposti M."/>
            <person name="Chouaia B."/>
            <person name="Comandatore F."/>
            <person name="Crotti E."/>
            <person name="Sassera D."/>
            <person name="Lievens P.M."/>
            <person name="Daffonchio D."/>
            <person name="Bandi C."/>
        </authorList>
    </citation>
    <scope>NUCLEOTIDE SEQUENCE [LARGE SCALE GENOMIC DNA]</scope>
    <source>
        <strain evidence="6 7">SF2.1</strain>
    </source>
</reference>
<feature type="transmembrane region" description="Helical" evidence="4">
    <location>
        <begin position="67"/>
        <end position="91"/>
    </location>
</feature>
<organism evidence="6 7">
    <name type="scientific">Asaia bogorensis</name>
    <dbReference type="NCBI Taxonomy" id="91915"/>
    <lineage>
        <taxon>Bacteria</taxon>
        <taxon>Pseudomonadati</taxon>
        <taxon>Pseudomonadota</taxon>
        <taxon>Alphaproteobacteria</taxon>
        <taxon>Acetobacterales</taxon>
        <taxon>Acetobacteraceae</taxon>
        <taxon>Asaia</taxon>
    </lineage>
</organism>
<gene>
    <name evidence="6" type="ORF">ASAP_3237</name>
</gene>
<feature type="transmembrane region" description="Helical" evidence="4">
    <location>
        <begin position="103"/>
        <end position="123"/>
    </location>
</feature>
<dbReference type="Gene3D" id="3.30.565.10">
    <property type="entry name" value="Histidine kinase-like ATPase, C-terminal domain"/>
    <property type="match status" value="1"/>
</dbReference>
<keyword evidence="1" id="KW-0808">Transferase</keyword>
<evidence type="ECO:0000256" key="4">
    <source>
        <dbReference type="SAM" id="Phobius"/>
    </source>
</evidence>
<evidence type="ECO:0000313" key="7">
    <source>
        <dbReference type="Proteomes" id="UP000027583"/>
    </source>
</evidence>
<dbReference type="PANTHER" id="PTHR24421:SF63">
    <property type="entry name" value="SENSOR HISTIDINE KINASE DESK"/>
    <property type="match status" value="1"/>
</dbReference>
<feature type="transmembrane region" description="Helical" evidence="4">
    <location>
        <begin position="36"/>
        <end position="55"/>
    </location>
</feature>
<dbReference type="InterPro" id="IPR036890">
    <property type="entry name" value="HATPase_C_sf"/>
</dbReference>
<dbReference type="InterPro" id="IPR050482">
    <property type="entry name" value="Sensor_HK_TwoCompSys"/>
</dbReference>
<accession>A0A060QMC4</accession>
<dbReference type="Gene3D" id="1.20.5.1930">
    <property type="match status" value="1"/>
</dbReference>
<dbReference type="CDD" id="cd16917">
    <property type="entry name" value="HATPase_UhpB-NarQ-NarX-like"/>
    <property type="match status" value="1"/>
</dbReference>
<dbReference type="GO" id="GO:0046983">
    <property type="term" value="F:protein dimerization activity"/>
    <property type="evidence" value="ECO:0007669"/>
    <property type="project" value="InterPro"/>
</dbReference>
<feature type="transmembrane region" description="Helical" evidence="4">
    <location>
        <begin position="12"/>
        <end position="30"/>
    </location>
</feature>
<evidence type="ECO:0000313" key="6">
    <source>
        <dbReference type="EMBL" id="CDG41282.1"/>
    </source>
</evidence>
<keyword evidence="4" id="KW-0812">Transmembrane</keyword>
<evidence type="ECO:0000256" key="2">
    <source>
        <dbReference type="ARBA" id="ARBA00022777"/>
    </source>
</evidence>
<proteinExistence type="predicted"/>
<dbReference type="Proteomes" id="UP000027583">
    <property type="component" value="Unassembled WGS sequence"/>
</dbReference>
<keyword evidence="2 6" id="KW-0418">Kinase</keyword>
<evidence type="ECO:0000256" key="1">
    <source>
        <dbReference type="ARBA" id="ARBA00022679"/>
    </source>
</evidence>
<protein>
    <submittedName>
        <fullName evidence="6">Signal transduction histidine kinase</fullName>
    </submittedName>
</protein>
<keyword evidence="4" id="KW-1133">Transmembrane helix</keyword>
<keyword evidence="3" id="KW-0902">Two-component regulatory system</keyword>
<dbReference type="AlphaFoldDB" id="A0A060QMC4"/>
<sequence length="364" mass="39564">MPITLGPRSRIAFRRSISGIYLLLFPLPWLTRGGSLAGIVAFIAGAAVFLALPFLPGRLAVPIAVRALIYAFIGILLIPFHGYWGVFFISAAATCGAITNRRLGLTMLAVILCVCASLTWLAYEDLIGCLITIIVAIGTFATMVLSMDLHQRNEALAAAQEEIRSLTLIAERERLARDLHDTLGQSLTIIALKSELAHRHLPHDTSKAQDELDEIGQRARNALAETRQVVSDMRVTSLRDELASGVAALNDAGISTESSGEPGLMPAYAEAVLAFALREALTNILRHANAATCHIAFRQRATAVFELMVRDQTRPRHDSNILLSFREGNGISGMRRRLAEIDGRLDLTPRPDGLTLIITLGDLS</sequence>
<reference evidence="6 7" key="1">
    <citation type="journal article" date="2014" name="Genome Biol. Evol.">
        <title>Acetic acid bacteria genomes reveal functional traits for adaptation to life in insect guts.</title>
        <authorList>
            <person name="Chouaia B."/>
            <person name="Gaiarsa S."/>
            <person name="Crotti E."/>
            <person name="Comandatore F."/>
            <person name="Degli Esposti M."/>
            <person name="Ricci I."/>
            <person name="Alma A."/>
            <person name="Favia G."/>
            <person name="Bandi C."/>
            <person name="Daffonchio D."/>
        </authorList>
    </citation>
    <scope>NUCLEOTIDE SEQUENCE [LARGE SCALE GENOMIC DNA]</scope>
    <source>
        <strain evidence="6 7">SF2.1</strain>
    </source>
</reference>
<evidence type="ECO:0000259" key="5">
    <source>
        <dbReference type="Pfam" id="PF07730"/>
    </source>
</evidence>
<dbReference type="GO" id="GO:0016020">
    <property type="term" value="C:membrane"/>
    <property type="evidence" value="ECO:0007669"/>
    <property type="project" value="InterPro"/>
</dbReference>
<evidence type="ECO:0000256" key="3">
    <source>
        <dbReference type="ARBA" id="ARBA00023012"/>
    </source>
</evidence>
<feature type="domain" description="Signal transduction histidine kinase subgroup 3 dimerisation and phosphoacceptor" evidence="5">
    <location>
        <begin position="171"/>
        <end position="236"/>
    </location>
</feature>
<comment type="caution">
    <text evidence="6">The sequence shown here is derived from an EMBL/GenBank/DDBJ whole genome shotgun (WGS) entry which is preliminary data.</text>
</comment>
<dbReference type="GO" id="GO:0000155">
    <property type="term" value="F:phosphorelay sensor kinase activity"/>
    <property type="evidence" value="ECO:0007669"/>
    <property type="project" value="InterPro"/>
</dbReference>
<dbReference type="Pfam" id="PF07730">
    <property type="entry name" value="HisKA_3"/>
    <property type="match status" value="1"/>
</dbReference>
<dbReference type="EMBL" id="CBLX010000027">
    <property type="protein sequence ID" value="CDG41282.1"/>
    <property type="molecule type" value="Genomic_DNA"/>
</dbReference>
<feature type="transmembrane region" description="Helical" evidence="4">
    <location>
        <begin position="130"/>
        <end position="147"/>
    </location>
</feature>